<evidence type="ECO:0000313" key="1">
    <source>
        <dbReference type="EMBL" id="EDM28699.1"/>
    </source>
</evidence>
<proteinExistence type="predicted"/>
<reference evidence="1 2" key="1">
    <citation type="journal article" date="2010" name="J. Bacteriol.">
        <title>Genome sequence of Lentisphaera araneosa HTCC2155T, the type species of the order Lentisphaerales in the phylum Lentisphaerae.</title>
        <authorList>
            <person name="Thrash J.C."/>
            <person name="Cho J.C."/>
            <person name="Vergin K.L."/>
            <person name="Morris R.M."/>
            <person name="Giovannoni S.J."/>
        </authorList>
    </citation>
    <scope>NUCLEOTIDE SEQUENCE [LARGE SCALE GENOMIC DNA]</scope>
    <source>
        <strain evidence="1 2">HTCC2155</strain>
    </source>
</reference>
<dbReference type="Proteomes" id="UP000004947">
    <property type="component" value="Unassembled WGS sequence"/>
</dbReference>
<keyword evidence="2" id="KW-1185">Reference proteome</keyword>
<dbReference type="AlphaFoldDB" id="A6DI45"/>
<dbReference type="EMBL" id="ABCK01000004">
    <property type="protein sequence ID" value="EDM28699.1"/>
    <property type="molecule type" value="Genomic_DNA"/>
</dbReference>
<name>A6DI45_9BACT</name>
<gene>
    <name evidence="1" type="ORF">LNTAR_09019</name>
</gene>
<protein>
    <submittedName>
        <fullName evidence="1">Uncharacterized protein</fullName>
    </submittedName>
</protein>
<comment type="caution">
    <text evidence="1">The sequence shown here is derived from an EMBL/GenBank/DDBJ whole genome shotgun (WGS) entry which is preliminary data.</text>
</comment>
<sequence>MNISAQKLWRLVNTSICLALLFLTQDIHSNGLTSLDRLLDITSPKGKELLDNSK</sequence>
<dbReference type="RefSeq" id="WP_007277577.1">
    <property type="nucleotide sequence ID" value="NZ_ABCK01000004.1"/>
</dbReference>
<evidence type="ECO:0000313" key="2">
    <source>
        <dbReference type="Proteomes" id="UP000004947"/>
    </source>
</evidence>
<accession>A6DI45</accession>
<organism evidence="1 2">
    <name type="scientific">Lentisphaera araneosa HTCC2155</name>
    <dbReference type="NCBI Taxonomy" id="313628"/>
    <lineage>
        <taxon>Bacteria</taxon>
        <taxon>Pseudomonadati</taxon>
        <taxon>Lentisphaerota</taxon>
        <taxon>Lentisphaeria</taxon>
        <taxon>Lentisphaerales</taxon>
        <taxon>Lentisphaeraceae</taxon>
        <taxon>Lentisphaera</taxon>
    </lineage>
</organism>